<dbReference type="PROSITE" id="PS00551">
    <property type="entry name" value="MOLYBDOPTERIN_PROK_1"/>
    <property type="match status" value="1"/>
</dbReference>
<evidence type="ECO:0000256" key="12">
    <source>
        <dbReference type="ARBA" id="ARBA00023002"/>
    </source>
</evidence>
<dbReference type="InterPro" id="IPR009010">
    <property type="entry name" value="Asp_de-COase-like_dom_sf"/>
</dbReference>
<dbReference type="PROSITE" id="PS51669">
    <property type="entry name" value="4FE4S_MOW_BIS_MGD"/>
    <property type="match status" value="1"/>
</dbReference>
<protein>
    <recommendedName>
        <fullName evidence="5">nitrate reductase (quinone)</fullName>
        <ecNumber evidence="5">1.7.5.1</ecNumber>
    </recommendedName>
</protein>
<dbReference type="InterPro" id="IPR006655">
    <property type="entry name" value="Mopterin_OxRdtase_prok_CS"/>
</dbReference>
<dbReference type="SMART" id="SM00926">
    <property type="entry name" value="Molybdop_Fe4S4"/>
    <property type="match status" value="1"/>
</dbReference>
<organism evidence="19 20">
    <name type="scientific">Conexibacter stalactiti</name>
    <dbReference type="NCBI Taxonomy" id="1940611"/>
    <lineage>
        <taxon>Bacteria</taxon>
        <taxon>Bacillati</taxon>
        <taxon>Actinomycetota</taxon>
        <taxon>Thermoleophilia</taxon>
        <taxon>Solirubrobacterales</taxon>
        <taxon>Conexibacteraceae</taxon>
        <taxon>Conexibacter</taxon>
    </lineage>
</organism>
<keyword evidence="6" id="KW-0813">Transport</keyword>
<dbReference type="InterPro" id="IPR028189">
    <property type="entry name" value="Nitr_red_alph_N"/>
</dbReference>
<evidence type="ECO:0000256" key="15">
    <source>
        <dbReference type="ARBA" id="ARBA00023063"/>
    </source>
</evidence>
<dbReference type="InterPro" id="IPR037943">
    <property type="entry name" value="MopB_CT_Nitrate-R-NarG-like"/>
</dbReference>
<dbReference type="PROSITE" id="PS00490">
    <property type="entry name" value="MOLYBDOPTERIN_PROK_2"/>
    <property type="match status" value="1"/>
</dbReference>
<feature type="domain" description="4Fe-4S Mo/W bis-MGD-type" evidence="18">
    <location>
        <begin position="57"/>
        <end position="121"/>
    </location>
</feature>
<name>A0ABU4HSQ9_9ACTN</name>
<evidence type="ECO:0000256" key="1">
    <source>
        <dbReference type="ARBA" id="ARBA00001942"/>
    </source>
</evidence>
<comment type="cofactor">
    <cofactor evidence="2">
        <name>[4Fe-4S] cluster</name>
        <dbReference type="ChEBI" id="CHEBI:49883"/>
    </cofactor>
</comment>
<keyword evidence="12" id="KW-0560">Oxidoreductase</keyword>
<dbReference type="CDD" id="cd02750">
    <property type="entry name" value="MopB_Nitrate-R-NarG-like"/>
    <property type="match status" value="1"/>
</dbReference>
<keyword evidence="10" id="KW-0479">Metal-binding</keyword>
<keyword evidence="9" id="KW-0500">Molybdenum</keyword>
<keyword evidence="16" id="KW-0472">Membrane</keyword>
<dbReference type="Pfam" id="PF14710">
    <property type="entry name" value="Nitr_red_alph_N"/>
    <property type="match status" value="1"/>
</dbReference>
<evidence type="ECO:0000256" key="5">
    <source>
        <dbReference type="ARBA" id="ARBA00012500"/>
    </source>
</evidence>
<keyword evidence="8" id="KW-0004">4Fe-4S</keyword>
<evidence type="ECO:0000256" key="16">
    <source>
        <dbReference type="ARBA" id="ARBA00023136"/>
    </source>
</evidence>
<evidence type="ECO:0000259" key="18">
    <source>
        <dbReference type="PROSITE" id="PS51669"/>
    </source>
</evidence>
<dbReference type="NCBIfam" id="TIGR01580">
    <property type="entry name" value="narG"/>
    <property type="match status" value="1"/>
</dbReference>
<dbReference type="EMBL" id="JAWSTH010000035">
    <property type="protein sequence ID" value="MDW5595565.1"/>
    <property type="molecule type" value="Genomic_DNA"/>
</dbReference>
<comment type="similarity">
    <text evidence="4">Belongs to the prokaryotic molybdopterin-containing oxidoreductase family.</text>
</comment>
<dbReference type="InterPro" id="IPR006963">
    <property type="entry name" value="Mopterin_OxRdtase_4Fe-4S_dom"/>
</dbReference>
<keyword evidence="20" id="KW-1185">Reference proteome</keyword>
<dbReference type="InterPro" id="IPR050123">
    <property type="entry name" value="Prok_molybdopt-oxidoreductase"/>
</dbReference>
<proteinExistence type="inferred from homology"/>
<dbReference type="SUPFAM" id="SSF50692">
    <property type="entry name" value="ADC-like"/>
    <property type="match status" value="1"/>
</dbReference>
<dbReference type="RefSeq" id="WP_318597902.1">
    <property type="nucleotide sequence ID" value="NZ_JAWSTH010000035.1"/>
</dbReference>
<evidence type="ECO:0000256" key="2">
    <source>
        <dbReference type="ARBA" id="ARBA00001966"/>
    </source>
</evidence>
<evidence type="ECO:0000313" key="20">
    <source>
        <dbReference type="Proteomes" id="UP001284601"/>
    </source>
</evidence>
<dbReference type="CDD" id="cd02776">
    <property type="entry name" value="MopB_CT_Nitrate-R-NarG-like"/>
    <property type="match status" value="1"/>
</dbReference>
<evidence type="ECO:0000256" key="7">
    <source>
        <dbReference type="ARBA" id="ARBA00022475"/>
    </source>
</evidence>
<evidence type="ECO:0000256" key="9">
    <source>
        <dbReference type="ARBA" id="ARBA00022505"/>
    </source>
</evidence>
<evidence type="ECO:0000256" key="10">
    <source>
        <dbReference type="ARBA" id="ARBA00022723"/>
    </source>
</evidence>
<reference evidence="19 20" key="2">
    <citation type="submission" date="2023-10" db="EMBL/GenBank/DDBJ databases">
        <authorList>
            <person name="Han X.F."/>
        </authorList>
    </citation>
    <scope>NUCLEOTIDE SEQUENCE [LARGE SCALE GENOMIC DNA]</scope>
    <source>
        <strain evidence="19 20">KCTC 39840</strain>
    </source>
</reference>
<evidence type="ECO:0000313" key="19">
    <source>
        <dbReference type="EMBL" id="MDW5595565.1"/>
    </source>
</evidence>
<dbReference type="InterPro" id="IPR006656">
    <property type="entry name" value="Mopterin_OxRdtase"/>
</dbReference>
<reference evidence="20" key="1">
    <citation type="submission" date="2023-07" db="EMBL/GenBank/DDBJ databases">
        <title>Conexibacter stalactiti sp. nov., isolated from stalactites in a lava cave and emended description of the genus Conexibacter.</title>
        <authorList>
            <person name="Lee S.D."/>
        </authorList>
    </citation>
    <scope>NUCLEOTIDE SEQUENCE [LARGE SCALE GENOMIC DNA]</scope>
    <source>
        <strain evidence="20">KCTC 39840</strain>
    </source>
</reference>
<dbReference type="Pfam" id="PF00384">
    <property type="entry name" value="Molybdopterin"/>
    <property type="match status" value="1"/>
</dbReference>
<keyword evidence="14" id="KW-0411">Iron-sulfur</keyword>
<dbReference type="PANTHER" id="PTHR43105">
    <property type="entry name" value="RESPIRATORY NITRATE REDUCTASE"/>
    <property type="match status" value="1"/>
</dbReference>
<evidence type="ECO:0000256" key="17">
    <source>
        <dbReference type="ARBA" id="ARBA00048294"/>
    </source>
</evidence>
<comment type="subcellular location">
    <subcellularLocation>
        <location evidence="3">Cell membrane</location>
        <topology evidence="3">Peripheral membrane protein</topology>
    </subcellularLocation>
</comment>
<dbReference type="Gene3D" id="3.40.50.12440">
    <property type="match status" value="1"/>
</dbReference>
<dbReference type="EC" id="1.7.5.1" evidence="5"/>
<evidence type="ECO:0000256" key="11">
    <source>
        <dbReference type="ARBA" id="ARBA00022982"/>
    </source>
</evidence>
<evidence type="ECO:0000256" key="8">
    <source>
        <dbReference type="ARBA" id="ARBA00022485"/>
    </source>
</evidence>
<evidence type="ECO:0000256" key="13">
    <source>
        <dbReference type="ARBA" id="ARBA00023004"/>
    </source>
</evidence>
<dbReference type="InterPro" id="IPR006657">
    <property type="entry name" value="MoPterin_dinucl-bd_dom"/>
</dbReference>
<dbReference type="Proteomes" id="UP001284601">
    <property type="component" value="Unassembled WGS sequence"/>
</dbReference>
<comment type="cofactor">
    <cofactor evidence="1">
        <name>Mo-bis(molybdopterin guanine dinucleotide)</name>
        <dbReference type="ChEBI" id="CHEBI:60539"/>
    </cofactor>
</comment>
<keyword evidence="11" id="KW-0249">Electron transport</keyword>
<comment type="caution">
    <text evidence="19">The sequence shown here is derived from an EMBL/GenBank/DDBJ whole genome shotgun (WGS) entry which is preliminary data.</text>
</comment>
<accession>A0ABU4HSQ9</accession>
<keyword evidence="13" id="KW-0408">Iron</keyword>
<dbReference type="InterPro" id="IPR006468">
    <property type="entry name" value="NarG"/>
</dbReference>
<keyword evidence="7" id="KW-1003">Cell membrane</keyword>
<dbReference type="InterPro" id="IPR027467">
    <property type="entry name" value="MopterinOxRdtase_cofactor_BS"/>
</dbReference>
<evidence type="ECO:0000256" key="6">
    <source>
        <dbReference type="ARBA" id="ARBA00022448"/>
    </source>
</evidence>
<comment type="catalytic activity">
    <reaction evidence="17">
        <text>nitrate + a quinol = a quinone + nitrite + H2O</text>
        <dbReference type="Rhea" id="RHEA:56144"/>
        <dbReference type="ChEBI" id="CHEBI:15377"/>
        <dbReference type="ChEBI" id="CHEBI:16301"/>
        <dbReference type="ChEBI" id="CHEBI:17632"/>
        <dbReference type="ChEBI" id="CHEBI:24646"/>
        <dbReference type="ChEBI" id="CHEBI:132124"/>
        <dbReference type="EC" id="1.7.5.1"/>
    </reaction>
</comment>
<dbReference type="Pfam" id="PF01568">
    <property type="entry name" value="Molydop_binding"/>
    <property type="match status" value="1"/>
</dbReference>
<dbReference type="Gene3D" id="4.10.1200.10">
    <property type="entry name" value="nitrate reductase tail"/>
    <property type="match status" value="1"/>
</dbReference>
<gene>
    <name evidence="19" type="ORF">R7226_14540</name>
</gene>
<dbReference type="SUPFAM" id="SSF53706">
    <property type="entry name" value="Formate dehydrogenase/DMSO reductase, domains 1-3"/>
    <property type="match status" value="1"/>
</dbReference>
<dbReference type="InterPro" id="IPR044906">
    <property type="entry name" value="Nitr_red_alph_N_sf"/>
</dbReference>
<sequence length="1244" mass="137845">MADTGERGGARDESRRSLLLDAHEFLRRGTLDADAWSLLIGRDRRWEHSYRERWAHDKVVRSTHGVNCTGSCSWNVYVKEGIITWENQATDYPSTGPDMPDHEPRGCPRGASFSWYTYSPLRLKHPLVRGSLLEAYRAAKEAGRDPVEAWASIQADAELRATYQRQRGKGGFVRATWEESAELIAAAHVHTIAEHGPDRIVGFTPLPAMSPVSFASGSRFVSLLGGSMVSFYDWYADLPPASPQTFGDQTDVPESADWWNSSYLIVWGTNIPITRTPDAHFMTEARYKGQKVVVVSPDYSDHTTFADDWLPAQPGTDGALAMAMGHVVLREFWVDRETPAFADYAKRFTDLPLLVTLDARDDGTYLPSRFLCADDLGDDDAHAAWKPALIDANTGAAAIPNGAAGFRYGAGGEGRWNLKLEGIDPLLSVHATRDDAVLVQLARFDVGEQGGPSDGGSAMRRGVPVKRIGDQLVTTVLDLLLANYGVARAGLPGDWPRDYDDAETPYTPAWQEAITSVDRHAAAKVAREFARNAELNDGRSMIAMGAGTNHWFHSDQTYRSFLTLLLACGCVGRNGGGWAHYVGQEKIRTFVGWQQLAMGLDWQRPARLAQGTSFFYTAVDQWRYERLRPADFASPLGTGRFDGLHTLDTYAQAVRMGWLPAAPTLDRNPLDLADEARAAVAAGTAADPAAHVVQELRARRLGFAVDDPDAPRNWPRVMSVWRSNILGSSAKGHEYFLRHLLGVTDDTVTANENGPEQRPRTVVWHDEAPRGKLDLLVNVDFRMTSTALHADVVLPAATWYEKHDLSMTDMHPFVHSFNPAIAPPWEARTDWDAWGAVVRAFEPLAQRHLGVRHDLVALPIQHDTPGELAQPHGRVRDWAAGECEPLPGVTMPAFTVVERDYGALAAKWAALGPLVETAGCAVKGASWRAGEEVEWLRRQNGPPHRDGVAANRPRLDRDVEVAETMLALSGVSNGRLALEGFRSLEPRTGLRLADLAEATAEARIVFADTQTQPRAVTTSPEWSGIDAKNRRYSAFTINTERAKPWHTFSGRMHLYQDHEWMLELGEALPAYRPPLNFGGQIDAGEPLAANGERELTLKYLTPHSKWSIHSEFQDNLHMLTLFRGGPVLWLAREDAGALEISDDDWVEAYNRNGIVACRAVVSHRLPQGTCMLYHAKDRHVNTPRTELRGNRGGTENSLTRITMKPTHLIGGYAHLSWGFNYYGPTGSNRDELTVVRKRRAPVEF</sequence>
<dbReference type="PANTHER" id="PTHR43105:SF2">
    <property type="entry name" value="RESPIRATORY NITRATE REDUCTASE 2 ALPHA CHAIN"/>
    <property type="match status" value="1"/>
</dbReference>
<keyword evidence="15" id="KW-0534">Nitrate assimilation</keyword>
<evidence type="ECO:0000256" key="3">
    <source>
        <dbReference type="ARBA" id="ARBA00004202"/>
    </source>
</evidence>
<evidence type="ECO:0000256" key="14">
    <source>
        <dbReference type="ARBA" id="ARBA00023014"/>
    </source>
</evidence>
<evidence type="ECO:0000256" key="4">
    <source>
        <dbReference type="ARBA" id="ARBA00010312"/>
    </source>
</evidence>